<name>A0ABR8S5A3_9MICO</name>
<gene>
    <name evidence="3" type="ORF">H9651_13460</name>
</gene>
<dbReference type="Proteomes" id="UP000648352">
    <property type="component" value="Unassembled WGS sequence"/>
</dbReference>
<evidence type="ECO:0000313" key="3">
    <source>
        <dbReference type="EMBL" id="MBD7958647.1"/>
    </source>
</evidence>
<accession>A0ABR8S5A3</accession>
<dbReference type="EMBL" id="JACSQP010000011">
    <property type="protein sequence ID" value="MBD7958647.1"/>
    <property type="molecule type" value="Genomic_DNA"/>
</dbReference>
<evidence type="ECO:0000256" key="1">
    <source>
        <dbReference type="SAM" id="MobiDB-lite"/>
    </source>
</evidence>
<evidence type="ECO:0000259" key="2">
    <source>
        <dbReference type="Pfam" id="PF13395"/>
    </source>
</evidence>
<feature type="domain" description="HNH nuclease" evidence="2">
    <location>
        <begin position="102"/>
        <end position="134"/>
    </location>
</feature>
<dbReference type="Pfam" id="PF13395">
    <property type="entry name" value="HNH_4"/>
    <property type="match status" value="1"/>
</dbReference>
<organism evidence="3 4">
    <name type="scientific">Microbacterium pullorum</name>
    <dbReference type="NCBI Taxonomy" id="2762236"/>
    <lineage>
        <taxon>Bacteria</taxon>
        <taxon>Bacillati</taxon>
        <taxon>Actinomycetota</taxon>
        <taxon>Actinomycetes</taxon>
        <taxon>Micrococcales</taxon>
        <taxon>Microbacteriaceae</taxon>
        <taxon>Microbacterium</taxon>
    </lineage>
</organism>
<reference evidence="3 4" key="1">
    <citation type="submission" date="2020-08" db="EMBL/GenBank/DDBJ databases">
        <title>A Genomic Blueprint of the Chicken Gut Microbiome.</title>
        <authorList>
            <person name="Gilroy R."/>
            <person name="Ravi A."/>
            <person name="Getino M."/>
            <person name="Pursley I."/>
            <person name="Horton D.L."/>
            <person name="Alikhan N.-F."/>
            <person name="Baker D."/>
            <person name="Gharbi K."/>
            <person name="Hall N."/>
            <person name="Watson M."/>
            <person name="Adriaenssens E.M."/>
            <person name="Foster-Nyarko E."/>
            <person name="Jarju S."/>
            <person name="Secka A."/>
            <person name="Antonio M."/>
            <person name="Oren A."/>
            <person name="Chaudhuri R."/>
            <person name="La Ragione R.M."/>
            <person name="Hildebrand F."/>
            <person name="Pallen M.J."/>
        </authorList>
    </citation>
    <scope>NUCLEOTIDE SEQUENCE [LARGE SCALE GENOMIC DNA]</scope>
    <source>
        <strain evidence="3 4">Sa4CUA7</strain>
    </source>
</reference>
<keyword evidence="4" id="KW-1185">Reference proteome</keyword>
<proteinExistence type="predicted"/>
<comment type="caution">
    <text evidence="3">The sequence shown here is derived from an EMBL/GenBank/DDBJ whole genome shotgun (WGS) entry which is preliminary data.</text>
</comment>
<dbReference type="InterPro" id="IPR003615">
    <property type="entry name" value="HNH_nuc"/>
</dbReference>
<evidence type="ECO:0000313" key="4">
    <source>
        <dbReference type="Proteomes" id="UP000648352"/>
    </source>
</evidence>
<protein>
    <recommendedName>
        <fullName evidence="2">HNH nuclease domain-containing protein</fullName>
    </recommendedName>
</protein>
<feature type="region of interest" description="Disordered" evidence="1">
    <location>
        <begin position="1"/>
        <end position="47"/>
    </location>
</feature>
<sequence>MSPRAPAAERPADPEHPDRRRGHGTTTGLRAPPQPTLDSLLGGITKPTSERRPAYERAAFGDGWLDTDGNGCDTRNDILRRDLTSVAADKGGCKILTGTLDDPYTGKTITFERGAATNAKVQIDHIIPLALAWDAGVCGRGRVSSPACNLPESSTDSSYLAVGLGFARLQCRRGSAALEV</sequence>